<dbReference type="InterPro" id="IPR050428">
    <property type="entry name" value="TCS_sensor_his_kinase"/>
</dbReference>
<dbReference type="Pfam" id="PF02518">
    <property type="entry name" value="HATPase_c"/>
    <property type="match status" value="1"/>
</dbReference>
<keyword evidence="6" id="KW-0597">Phosphoprotein</keyword>
<dbReference type="GO" id="GO:0005524">
    <property type="term" value="F:ATP binding"/>
    <property type="evidence" value="ECO:0007669"/>
    <property type="project" value="UniProtKB-KW"/>
</dbReference>
<evidence type="ECO:0000256" key="12">
    <source>
        <dbReference type="ARBA" id="ARBA00022989"/>
    </source>
</evidence>
<evidence type="ECO:0000256" key="4">
    <source>
        <dbReference type="ARBA" id="ARBA00022475"/>
    </source>
</evidence>
<dbReference type="Gene3D" id="3.30.565.10">
    <property type="entry name" value="Histidine kinase-like ATPase, C-terminal domain"/>
    <property type="match status" value="1"/>
</dbReference>
<dbReference type="CDD" id="cd06225">
    <property type="entry name" value="HAMP"/>
    <property type="match status" value="1"/>
</dbReference>
<feature type="transmembrane region" description="Helical" evidence="15">
    <location>
        <begin position="12"/>
        <end position="33"/>
    </location>
</feature>
<gene>
    <name evidence="18" type="ORF">GO594_19550</name>
</gene>
<evidence type="ECO:0000259" key="17">
    <source>
        <dbReference type="PROSITE" id="PS50885"/>
    </source>
</evidence>
<feature type="domain" description="HAMP" evidence="17">
    <location>
        <begin position="184"/>
        <end position="237"/>
    </location>
</feature>
<comment type="catalytic activity">
    <reaction evidence="1 15">
        <text>ATP + protein L-histidine = ADP + protein N-phospho-L-histidine.</text>
        <dbReference type="EC" id="2.7.13.3"/>
    </reaction>
</comment>
<evidence type="ECO:0000256" key="11">
    <source>
        <dbReference type="ARBA" id="ARBA00022840"/>
    </source>
</evidence>
<feature type="transmembrane region" description="Helical" evidence="15">
    <location>
        <begin position="159"/>
        <end position="183"/>
    </location>
</feature>
<dbReference type="Gene3D" id="1.10.287.130">
    <property type="match status" value="1"/>
</dbReference>
<proteinExistence type="predicted"/>
<dbReference type="SMART" id="SM00388">
    <property type="entry name" value="HisKA"/>
    <property type="match status" value="1"/>
</dbReference>
<evidence type="ECO:0000256" key="15">
    <source>
        <dbReference type="RuleBase" id="RU364088"/>
    </source>
</evidence>
<dbReference type="Pfam" id="PF00672">
    <property type="entry name" value="HAMP"/>
    <property type="match status" value="1"/>
</dbReference>
<evidence type="ECO:0000256" key="10">
    <source>
        <dbReference type="ARBA" id="ARBA00022777"/>
    </source>
</evidence>
<comment type="caution">
    <text evidence="18">The sequence shown here is derived from an EMBL/GenBank/DDBJ whole genome shotgun (WGS) entry which is preliminary data.</text>
</comment>
<dbReference type="AlphaFoldDB" id="A0A7X3HAK2"/>
<dbReference type="PANTHER" id="PTHR45436">
    <property type="entry name" value="SENSOR HISTIDINE KINASE YKOH"/>
    <property type="match status" value="1"/>
</dbReference>
<dbReference type="InterPro" id="IPR005467">
    <property type="entry name" value="His_kinase_dom"/>
</dbReference>
<dbReference type="PROSITE" id="PS50885">
    <property type="entry name" value="HAMP"/>
    <property type="match status" value="1"/>
</dbReference>
<keyword evidence="4 15" id="KW-1003">Cell membrane</keyword>
<dbReference type="CDD" id="cd00075">
    <property type="entry name" value="HATPase"/>
    <property type="match status" value="1"/>
</dbReference>
<keyword evidence="5 15" id="KW-0997">Cell inner membrane</keyword>
<keyword evidence="8 15" id="KW-0812">Transmembrane</keyword>
<feature type="domain" description="Histidine kinase" evidence="16">
    <location>
        <begin position="245"/>
        <end position="459"/>
    </location>
</feature>
<protein>
    <recommendedName>
        <fullName evidence="15">Sensor protein</fullName>
        <ecNumber evidence="15">2.7.13.3</ecNumber>
    </recommendedName>
</protein>
<name>A0A7X3HAK2_9GAMM</name>
<dbReference type="InterPro" id="IPR036890">
    <property type="entry name" value="HATPase_C_sf"/>
</dbReference>
<dbReference type="Gene3D" id="6.10.340.10">
    <property type="match status" value="1"/>
</dbReference>
<keyword evidence="14 15" id="KW-0472">Membrane</keyword>
<evidence type="ECO:0000313" key="19">
    <source>
        <dbReference type="Proteomes" id="UP000461288"/>
    </source>
</evidence>
<evidence type="ECO:0000313" key="18">
    <source>
        <dbReference type="EMBL" id="MWK58182.1"/>
    </source>
</evidence>
<evidence type="ECO:0000256" key="3">
    <source>
        <dbReference type="ARBA" id="ARBA00004533"/>
    </source>
</evidence>
<evidence type="ECO:0000256" key="2">
    <source>
        <dbReference type="ARBA" id="ARBA00004141"/>
    </source>
</evidence>
<dbReference type="FunFam" id="3.30.565.10:FF:000006">
    <property type="entry name" value="Sensor histidine kinase WalK"/>
    <property type="match status" value="1"/>
</dbReference>
<keyword evidence="12 15" id="KW-1133">Transmembrane helix</keyword>
<dbReference type="PROSITE" id="PS50109">
    <property type="entry name" value="HIS_KIN"/>
    <property type="match status" value="1"/>
</dbReference>
<evidence type="ECO:0000256" key="5">
    <source>
        <dbReference type="ARBA" id="ARBA00022519"/>
    </source>
</evidence>
<keyword evidence="11 15" id="KW-0067">ATP-binding</keyword>
<organism evidence="18 19">
    <name type="scientific">Metapseudomonas otitidis</name>
    <dbReference type="NCBI Taxonomy" id="319939"/>
    <lineage>
        <taxon>Bacteria</taxon>
        <taxon>Pseudomonadati</taxon>
        <taxon>Pseudomonadota</taxon>
        <taxon>Gammaproteobacteria</taxon>
        <taxon>Pseudomonadales</taxon>
        <taxon>Pseudomonadaceae</taxon>
        <taxon>Metapseudomonas</taxon>
    </lineage>
</organism>
<dbReference type="PRINTS" id="PR00344">
    <property type="entry name" value="BCTRLSENSOR"/>
</dbReference>
<evidence type="ECO:0000256" key="1">
    <source>
        <dbReference type="ARBA" id="ARBA00000085"/>
    </source>
</evidence>
<dbReference type="InterPro" id="IPR004358">
    <property type="entry name" value="Sig_transdc_His_kin-like_C"/>
</dbReference>
<comment type="function">
    <text evidence="15">Member of a two-component regulatory system.</text>
</comment>
<dbReference type="GO" id="GO:0005886">
    <property type="term" value="C:plasma membrane"/>
    <property type="evidence" value="ECO:0007669"/>
    <property type="project" value="UniProtKB-SubCell"/>
</dbReference>
<reference evidence="18 19" key="1">
    <citation type="submission" date="2019-12" db="EMBL/GenBank/DDBJ databases">
        <title>Draft genome sequence of Pseudomonas otitidis recovered from a chicken carcass.</title>
        <authorList>
            <person name="Vieira T.R."/>
            <person name="Oliviera E.F.C."/>
            <person name="Silva N.M.V."/>
            <person name="Sambrano G.E."/>
            <person name="Cibulski S.P."/>
            <person name="Cardoso M.R.I."/>
        </authorList>
    </citation>
    <scope>NUCLEOTIDE SEQUENCE [LARGE SCALE GENOMIC DNA]</scope>
    <source>
        <strain evidence="18 19">25_K</strain>
    </source>
</reference>
<evidence type="ECO:0000256" key="8">
    <source>
        <dbReference type="ARBA" id="ARBA00022692"/>
    </source>
</evidence>
<dbReference type="CDD" id="cd00082">
    <property type="entry name" value="HisKA"/>
    <property type="match status" value="1"/>
</dbReference>
<keyword evidence="9 15" id="KW-0547">Nucleotide-binding</keyword>
<dbReference type="InterPro" id="IPR003594">
    <property type="entry name" value="HATPase_dom"/>
</dbReference>
<dbReference type="RefSeq" id="WP_160481794.1">
    <property type="nucleotide sequence ID" value="NZ_WTFN01000053.1"/>
</dbReference>
<dbReference type="SUPFAM" id="SSF158472">
    <property type="entry name" value="HAMP domain-like"/>
    <property type="match status" value="1"/>
</dbReference>
<keyword evidence="7 15" id="KW-0808">Transferase</keyword>
<dbReference type="EC" id="2.7.13.3" evidence="15"/>
<keyword evidence="13 15" id="KW-0902">Two-component regulatory system</keyword>
<dbReference type="SMART" id="SM00387">
    <property type="entry name" value="HATPase_c"/>
    <property type="match status" value="1"/>
</dbReference>
<dbReference type="EMBL" id="WTFN01000053">
    <property type="protein sequence ID" value="MWK58182.1"/>
    <property type="molecule type" value="Genomic_DNA"/>
</dbReference>
<dbReference type="SUPFAM" id="SSF55874">
    <property type="entry name" value="ATPase domain of HSP90 chaperone/DNA topoisomerase II/histidine kinase"/>
    <property type="match status" value="1"/>
</dbReference>
<dbReference type="InterPro" id="IPR006290">
    <property type="entry name" value="CztS_silS_copS"/>
</dbReference>
<dbReference type="GO" id="GO:0000155">
    <property type="term" value="F:phosphorelay sensor kinase activity"/>
    <property type="evidence" value="ECO:0007669"/>
    <property type="project" value="InterPro"/>
</dbReference>
<evidence type="ECO:0000256" key="9">
    <source>
        <dbReference type="ARBA" id="ARBA00022741"/>
    </source>
</evidence>
<evidence type="ECO:0000259" key="16">
    <source>
        <dbReference type="PROSITE" id="PS50109"/>
    </source>
</evidence>
<dbReference type="PANTHER" id="PTHR45436:SF15">
    <property type="entry name" value="SENSOR HISTIDINE KINASE CUSS"/>
    <property type="match status" value="1"/>
</dbReference>
<dbReference type="InterPro" id="IPR036097">
    <property type="entry name" value="HisK_dim/P_sf"/>
</dbReference>
<dbReference type="SUPFAM" id="SSF47384">
    <property type="entry name" value="Homodimeric domain of signal transducing histidine kinase"/>
    <property type="match status" value="1"/>
</dbReference>
<accession>A0A7X3HAK2</accession>
<dbReference type="InterPro" id="IPR003660">
    <property type="entry name" value="HAMP_dom"/>
</dbReference>
<evidence type="ECO:0000256" key="6">
    <source>
        <dbReference type="ARBA" id="ARBA00022553"/>
    </source>
</evidence>
<dbReference type="Pfam" id="PF00512">
    <property type="entry name" value="HisKA"/>
    <property type="match status" value="1"/>
</dbReference>
<keyword evidence="10 15" id="KW-0418">Kinase</keyword>
<comment type="subcellular location">
    <subcellularLocation>
        <location evidence="3 15">Cell inner membrane</location>
    </subcellularLocation>
    <subcellularLocation>
        <location evidence="2">Membrane</location>
        <topology evidence="2">Multi-pass membrane protein</topology>
    </subcellularLocation>
</comment>
<dbReference type="NCBIfam" id="TIGR01386">
    <property type="entry name" value="cztS_silS_copS"/>
    <property type="match status" value="1"/>
</dbReference>
<evidence type="ECO:0000256" key="13">
    <source>
        <dbReference type="ARBA" id="ARBA00023012"/>
    </source>
</evidence>
<dbReference type="Proteomes" id="UP000461288">
    <property type="component" value="Unassembled WGS sequence"/>
</dbReference>
<dbReference type="SMART" id="SM00304">
    <property type="entry name" value="HAMP"/>
    <property type="match status" value="1"/>
</dbReference>
<evidence type="ECO:0000256" key="14">
    <source>
        <dbReference type="ARBA" id="ARBA00023136"/>
    </source>
</evidence>
<sequence length="460" mass="49911">MKPASLSVRLGMAVGAMGAVLMVVLALLAAYGLDGALDARAREALESKLKQIEHGLALDLGNSLRPHVVGDQIKGHDDLSLALFDARTGGPVRLELGRLPLSERLRDLPAGPEVRYRTLYLEDGSEVLAAYRELVLPDGQAVRLFLNLDRRSDRALLAAYLRSALATLPLVLLLIGCGAWLVVQRGLAPLARFRRVAAKVSTEDLSHRLPVASLPRELGELAQSINLMLHRLDGGVQQLAQFSDDLAHELRSPISNLMGQAQVTLSRERPPEAYKAVLECCTEELERLARIVTDMLFLAQVSHPAALVPMTPLDLGAEARRVADLFTLPADDKQQVLVVEGEGQVLGDRLMVQRALSNLLSNAIRHSPPRSCIHLEARREGDSLVMAVRNPGPGIPPQHLPHLFERFYRVDPGRARADGGTGLGLAIVRSIMSLHRGSVEVSSEPAGPTEFRLRFPAAGG</sequence>
<dbReference type="InterPro" id="IPR003661">
    <property type="entry name" value="HisK_dim/P_dom"/>
</dbReference>
<evidence type="ECO:0000256" key="7">
    <source>
        <dbReference type="ARBA" id="ARBA00022679"/>
    </source>
</evidence>